<comment type="caution">
    <text evidence="2">The sequence shown here is derived from an EMBL/GenBank/DDBJ whole genome shotgun (WGS) entry which is preliminary data.</text>
</comment>
<evidence type="ECO:0000313" key="2">
    <source>
        <dbReference type="EMBL" id="ERJ07436.1"/>
    </source>
</evidence>
<gene>
    <name evidence="2" type="ORF">HLRTI_000478</name>
</gene>
<name>F7PLP2_9EURY</name>
<feature type="region of interest" description="Disordered" evidence="1">
    <location>
        <begin position="54"/>
        <end position="78"/>
    </location>
</feature>
<reference evidence="2 3" key="2">
    <citation type="journal article" date="2013" name="PLoS ONE">
        <title>INDIGO - INtegrated Data Warehouse of MIcrobial GenOmes with Examples from the Red Sea Extremophiles.</title>
        <authorList>
            <person name="Alam I."/>
            <person name="Antunes A."/>
            <person name="Kamau A.A."/>
            <person name="Ba Alawi W."/>
            <person name="Kalkatawi M."/>
            <person name="Stingl U."/>
            <person name="Bajic V.B."/>
        </authorList>
    </citation>
    <scope>NUCLEOTIDE SEQUENCE [LARGE SCALE GENOMIC DNA]</scope>
    <source>
        <strain evidence="2 3">SARL4B</strain>
    </source>
</reference>
<dbReference type="AlphaFoldDB" id="F7PLP2"/>
<dbReference type="EMBL" id="AFNT02000003">
    <property type="protein sequence ID" value="ERJ07436.1"/>
    <property type="molecule type" value="Genomic_DNA"/>
</dbReference>
<organism evidence="2 3">
    <name type="scientific">Halorhabdus tiamatea SARL4B</name>
    <dbReference type="NCBI Taxonomy" id="1033806"/>
    <lineage>
        <taxon>Archaea</taxon>
        <taxon>Methanobacteriati</taxon>
        <taxon>Methanobacteriota</taxon>
        <taxon>Stenosarchaea group</taxon>
        <taxon>Halobacteria</taxon>
        <taxon>Halobacteriales</taxon>
        <taxon>Haloarculaceae</taxon>
        <taxon>Halorhabdus</taxon>
    </lineage>
</organism>
<dbReference type="Proteomes" id="UP000003861">
    <property type="component" value="Unassembled WGS sequence"/>
</dbReference>
<dbReference type="RefSeq" id="WP_008527003.1">
    <property type="nucleotide sequence ID" value="NZ_AFNT02000003.1"/>
</dbReference>
<evidence type="ECO:0000313" key="3">
    <source>
        <dbReference type="Proteomes" id="UP000003861"/>
    </source>
</evidence>
<accession>F7PLP2</accession>
<protein>
    <submittedName>
        <fullName evidence="2">Uncharacterized protein</fullName>
    </submittedName>
</protein>
<sequence length="78" mass="8606">MSYYAVLDVLIRAFVVDEDASWLFDLREVSDSIRQAEYDQVPIPYLLVEFEDKPGSPSAGISQLNIPDGPLMNGGEAA</sequence>
<reference evidence="2 3" key="1">
    <citation type="journal article" date="2011" name="J. Bacteriol.">
        <title>Genome sequence of Halorhabdus tiamatea, the first archaeon isolated from a deep-sea anoxic brine lake.</title>
        <authorList>
            <person name="Antunes A."/>
            <person name="Alam I."/>
            <person name="Bajic V.B."/>
            <person name="Stingl U."/>
        </authorList>
    </citation>
    <scope>NUCLEOTIDE SEQUENCE [LARGE SCALE GENOMIC DNA]</scope>
    <source>
        <strain evidence="2 3">SARL4B</strain>
    </source>
</reference>
<evidence type="ECO:0000256" key="1">
    <source>
        <dbReference type="SAM" id="MobiDB-lite"/>
    </source>
</evidence>
<proteinExistence type="predicted"/>